<comment type="caution">
    <text evidence="1">The sequence shown here is derived from an EMBL/GenBank/DDBJ whole genome shotgun (WGS) entry which is preliminary data.</text>
</comment>
<gene>
    <name evidence="1" type="ORF">M9Y10_045247</name>
</gene>
<evidence type="ECO:0000313" key="2">
    <source>
        <dbReference type="Proteomes" id="UP001470230"/>
    </source>
</evidence>
<organism evidence="1 2">
    <name type="scientific">Tritrichomonas musculus</name>
    <dbReference type="NCBI Taxonomy" id="1915356"/>
    <lineage>
        <taxon>Eukaryota</taxon>
        <taxon>Metamonada</taxon>
        <taxon>Parabasalia</taxon>
        <taxon>Tritrichomonadida</taxon>
        <taxon>Tritrichomonadidae</taxon>
        <taxon>Tritrichomonas</taxon>
    </lineage>
</organism>
<name>A0ABR2JXP0_9EUKA</name>
<accession>A0ABR2JXP0</accession>
<dbReference type="EMBL" id="JAPFFF010000009">
    <property type="protein sequence ID" value="KAK8882605.1"/>
    <property type="molecule type" value="Genomic_DNA"/>
</dbReference>
<keyword evidence="2" id="KW-1185">Reference proteome</keyword>
<evidence type="ECO:0000313" key="1">
    <source>
        <dbReference type="EMBL" id="KAK8882605.1"/>
    </source>
</evidence>
<protein>
    <submittedName>
        <fullName evidence="1">Uncharacterized protein</fullName>
    </submittedName>
</protein>
<dbReference type="Proteomes" id="UP001470230">
    <property type="component" value="Unassembled WGS sequence"/>
</dbReference>
<sequence length="209" mass="24255">MLYEKTSKSDRANLIGKNKTVLFDLNLIDDLLTTTLSINTVLNSNYDVISLYRIGTNPLEHHFGLIRLRCKFKHDFEKFVEEEVKIKIIDEIEKMTIGNLIQHRKSSYGEIVVLDDDYPHGEKSKFFNSEMALSILWKFGLPTNKIKKVTNCFNEEAYIEFISKIKNAKSYHNIKKRQTIINSLDLTIGHSSGAYIKQRLEEKPLIPDE</sequence>
<proteinExistence type="predicted"/>
<reference evidence="1 2" key="1">
    <citation type="submission" date="2024-04" db="EMBL/GenBank/DDBJ databases">
        <title>Tritrichomonas musculus Genome.</title>
        <authorList>
            <person name="Alves-Ferreira E."/>
            <person name="Grigg M."/>
            <person name="Lorenzi H."/>
            <person name="Galac M."/>
        </authorList>
    </citation>
    <scope>NUCLEOTIDE SEQUENCE [LARGE SCALE GENOMIC DNA]</scope>
    <source>
        <strain evidence="1 2">EAF2021</strain>
    </source>
</reference>